<dbReference type="GO" id="GO:0008483">
    <property type="term" value="F:transaminase activity"/>
    <property type="evidence" value="ECO:0007669"/>
    <property type="project" value="UniProtKB-KW"/>
</dbReference>
<dbReference type="InterPro" id="IPR015422">
    <property type="entry name" value="PyrdxlP-dep_Trfase_small"/>
</dbReference>
<dbReference type="Gene3D" id="3.40.640.10">
    <property type="entry name" value="Type I PLP-dependent aspartate aminotransferase-like (Major domain)"/>
    <property type="match status" value="1"/>
</dbReference>
<dbReference type="CDD" id="cd00609">
    <property type="entry name" value="AAT_like"/>
    <property type="match status" value="1"/>
</dbReference>
<feature type="domain" description="Aminotransferase class I/classII large" evidence="7">
    <location>
        <begin position="32"/>
        <end position="389"/>
    </location>
</feature>
<dbReference type="Gene3D" id="3.90.1150.10">
    <property type="entry name" value="Aspartate Aminotransferase, domain 1"/>
    <property type="match status" value="1"/>
</dbReference>
<keyword evidence="9" id="KW-1185">Reference proteome</keyword>
<sequence>MGQLSDRLNRLAPSATLAMSQKSNEMKAQGIDVINMSVGEPDFNTPDHIKAAAKKAIDDNYSRYSPVPGYADLRKAISAKLKNENGLDYTINEILVSNGAKQSVCNTLMALVNDGDEVIIPTPYWVSYPQMVKLAGGNPVFVNAGFEQNFKMTPEQLEAAITPKTKMLILCSPSNPTGSVYSQEELAGLAEVIKKHDGMYVLADEIYEHINYIGKHASIATVEGMKERSIVVNGVSKAYAMTGWRIGYIAAPEWIVKGCNKLQGQYTSGPCSVSQKAAEAAYTLEQGCVEDMRKAFERRRNLIVELAKNIPGLEVNVPEGAFYIFPKCSSFFGKSNGEKTINNSTDFALYLLEEAHVATVGGDAFGDKECFRMSYATSDENIKEAMHRIKAILAKLK</sequence>
<evidence type="ECO:0000256" key="1">
    <source>
        <dbReference type="ARBA" id="ARBA00001933"/>
    </source>
</evidence>
<dbReference type="InterPro" id="IPR015424">
    <property type="entry name" value="PyrdxlP-dep_Trfase"/>
</dbReference>
<keyword evidence="5" id="KW-0663">Pyridoxal phosphate</keyword>
<accession>A0ABN6EK38</accession>
<dbReference type="PANTHER" id="PTHR46383">
    <property type="entry name" value="ASPARTATE AMINOTRANSFERASE"/>
    <property type="match status" value="1"/>
</dbReference>
<keyword evidence="3 6" id="KW-0032">Aminotransferase</keyword>
<reference evidence="8 9" key="1">
    <citation type="journal article" date="2022" name="Int. J. Syst. Evol. Microbiol.">
        <title>Prevotella herbatica sp. nov., a plant polysaccharide-decomposing anaerobic bacterium isolated from a methanogenic reactor.</title>
        <authorList>
            <person name="Uek A."/>
            <person name="Tonouchi A."/>
            <person name="Kaku N."/>
            <person name="Ueki K."/>
        </authorList>
    </citation>
    <scope>NUCLEOTIDE SEQUENCE [LARGE SCALE GENOMIC DNA]</scope>
    <source>
        <strain evidence="8 9">WR041</strain>
    </source>
</reference>
<dbReference type="InterPro" id="IPR004838">
    <property type="entry name" value="NHTrfase_class1_PyrdxlP-BS"/>
</dbReference>
<organism evidence="8 9">
    <name type="scientific">Prevotella herbatica</name>
    <dbReference type="NCBI Taxonomy" id="2801997"/>
    <lineage>
        <taxon>Bacteria</taxon>
        <taxon>Pseudomonadati</taxon>
        <taxon>Bacteroidota</taxon>
        <taxon>Bacteroidia</taxon>
        <taxon>Bacteroidales</taxon>
        <taxon>Prevotellaceae</taxon>
        <taxon>Prevotella</taxon>
    </lineage>
</organism>
<keyword evidence="4 6" id="KW-0808">Transferase</keyword>
<name>A0ABN6EK38_9BACT</name>
<evidence type="ECO:0000313" key="8">
    <source>
        <dbReference type="EMBL" id="BCS85709.1"/>
    </source>
</evidence>
<evidence type="ECO:0000313" key="9">
    <source>
        <dbReference type="Proteomes" id="UP001319045"/>
    </source>
</evidence>
<comment type="cofactor">
    <cofactor evidence="1 6">
        <name>pyridoxal 5'-phosphate</name>
        <dbReference type="ChEBI" id="CHEBI:597326"/>
    </cofactor>
</comment>
<proteinExistence type="inferred from homology"/>
<dbReference type="InterPro" id="IPR050596">
    <property type="entry name" value="AspAT/PAT-like"/>
</dbReference>
<dbReference type="Proteomes" id="UP001319045">
    <property type="component" value="Chromosome"/>
</dbReference>
<evidence type="ECO:0000256" key="4">
    <source>
        <dbReference type="ARBA" id="ARBA00022679"/>
    </source>
</evidence>
<dbReference type="Pfam" id="PF00155">
    <property type="entry name" value="Aminotran_1_2"/>
    <property type="match status" value="1"/>
</dbReference>
<dbReference type="PROSITE" id="PS00105">
    <property type="entry name" value="AA_TRANSFER_CLASS_1"/>
    <property type="match status" value="1"/>
</dbReference>
<evidence type="ECO:0000256" key="2">
    <source>
        <dbReference type="ARBA" id="ARBA00007441"/>
    </source>
</evidence>
<dbReference type="InterPro" id="IPR015421">
    <property type="entry name" value="PyrdxlP-dep_Trfase_major"/>
</dbReference>
<dbReference type="InterPro" id="IPR004839">
    <property type="entry name" value="Aminotransferase_I/II_large"/>
</dbReference>
<evidence type="ECO:0000256" key="6">
    <source>
        <dbReference type="RuleBase" id="RU000481"/>
    </source>
</evidence>
<dbReference type="EMBL" id="AP024484">
    <property type="protein sequence ID" value="BCS85709.1"/>
    <property type="molecule type" value="Genomic_DNA"/>
</dbReference>
<gene>
    <name evidence="8" type="ORF">prwr041_16020</name>
</gene>
<evidence type="ECO:0000259" key="7">
    <source>
        <dbReference type="Pfam" id="PF00155"/>
    </source>
</evidence>
<dbReference type="PANTHER" id="PTHR46383:SF1">
    <property type="entry name" value="ASPARTATE AMINOTRANSFERASE"/>
    <property type="match status" value="1"/>
</dbReference>
<evidence type="ECO:0000256" key="5">
    <source>
        <dbReference type="ARBA" id="ARBA00022898"/>
    </source>
</evidence>
<dbReference type="SUPFAM" id="SSF53383">
    <property type="entry name" value="PLP-dependent transferases"/>
    <property type="match status" value="1"/>
</dbReference>
<evidence type="ECO:0000256" key="3">
    <source>
        <dbReference type="ARBA" id="ARBA00022576"/>
    </source>
</evidence>
<dbReference type="RefSeq" id="WP_207153340.1">
    <property type="nucleotide sequence ID" value="NZ_AP024484.1"/>
</dbReference>
<comment type="similarity">
    <text evidence="2 6">Belongs to the class-I pyridoxal-phosphate-dependent aminotransferase family.</text>
</comment>
<dbReference type="EC" id="2.6.1.-" evidence="6"/>
<protein>
    <recommendedName>
        <fullName evidence="6">Aminotransferase</fullName>
        <ecNumber evidence="6">2.6.1.-</ecNumber>
    </recommendedName>
</protein>